<sequence>MTFNRSACQGLPSCLEPLILEKYVLMHQLITSKQENHFEKIQRVGKSRSFPVIRENAEELNKWNTVQDTSNDSHHSDKPMRNKGEQVYVHPLDKSSTFFPLGSKSLEMCTESLGSETGSNLYSNESFVTNKPSRKTRESCKKTDFPPPLTIINGNDNKCVKMVSHHEGGRLVIKAFVFSSKWSRFKTKRENGRLRLCLVNENEEVEVEKDCCLWRCNGSECGSKRFASLPFCVAIS</sequence>
<dbReference type="PANTHER" id="PTHR33155">
    <property type="entry name" value="FANTASTIC FOUR-LIKE PROTEIN (DUF3049)"/>
    <property type="match status" value="1"/>
</dbReference>
<feature type="domain" description="FAF" evidence="2">
    <location>
        <begin position="144"/>
        <end position="198"/>
    </location>
</feature>
<dbReference type="OrthoDB" id="1916983at2759"/>
<dbReference type="PANTHER" id="PTHR33155:SF8">
    <property type="entry name" value="PROTEIN FANTASTIC FOUR 1"/>
    <property type="match status" value="1"/>
</dbReference>
<name>A0A5A7REK6_STRAF</name>
<dbReference type="Proteomes" id="UP000325081">
    <property type="component" value="Unassembled WGS sequence"/>
</dbReference>
<evidence type="ECO:0000259" key="2">
    <source>
        <dbReference type="Pfam" id="PF11250"/>
    </source>
</evidence>
<dbReference type="Pfam" id="PF11250">
    <property type="entry name" value="FAF"/>
    <property type="match status" value="1"/>
</dbReference>
<dbReference type="InterPro" id="IPR021410">
    <property type="entry name" value="FAF"/>
</dbReference>
<organism evidence="3 4">
    <name type="scientific">Striga asiatica</name>
    <name type="common">Asiatic witchweed</name>
    <name type="synonym">Buchnera asiatica</name>
    <dbReference type="NCBI Taxonomy" id="4170"/>
    <lineage>
        <taxon>Eukaryota</taxon>
        <taxon>Viridiplantae</taxon>
        <taxon>Streptophyta</taxon>
        <taxon>Embryophyta</taxon>
        <taxon>Tracheophyta</taxon>
        <taxon>Spermatophyta</taxon>
        <taxon>Magnoliopsida</taxon>
        <taxon>eudicotyledons</taxon>
        <taxon>Gunneridae</taxon>
        <taxon>Pentapetalae</taxon>
        <taxon>asterids</taxon>
        <taxon>lamiids</taxon>
        <taxon>Lamiales</taxon>
        <taxon>Orobanchaceae</taxon>
        <taxon>Buchnereae</taxon>
        <taxon>Striga</taxon>
    </lineage>
</organism>
<comment type="caution">
    <text evidence="3">The sequence shown here is derived from an EMBL/GenBank/DDBJ whole genome shotgun (WGS) entry which is preliminary data.</text>
</comment>
<gene>
    <name evidence="3" type="ORF">STAS_32950</name>
</gene>
<proteinExistence type="inferred from homology"/>
<comment type="similarity">
    <text evidence="1">Belongs to the fantastic four family.</text>
</comment>
<reference evidence="4" key="1">
    <citation type="journal article" date="2019" name="Curr. Biol.">
        <title>Genome Sequence of Striga asiatica Provides Insight into the Evolution of Plant Parasitism.</title>
        <authorList>
            <person name="Yoshida S."/>
            <person name="Kim S."/>
            <person name="Wafula E.K."/>
            <person name="Tanskanen J."/>
            <person name="Kim Y.M."/>
            <person name="Honaas L."/>
            <person name="Yang Z."/>
            <person name="Spallek T."/>
            <person name="Conn C.E."/>
            <person name="Ichihashi Y."/>
            <person name="Cheong K."/>
            <person name="Cui S."/>
            <person name="Der J.P."/>
            <person name="Gundlach H."/>
            <person name="Jiao Y."/>
            <person name="Hori C."/>
            <person name="Ishida J.K."/>
            <person name="Kasahara H."/>
            <person name="Kiba T."/>
            <person name="Kim M.S."/>
            <person name="Koo N."/>
            <person name="Laohavisit A."/>
            <person name="Lee Y.H."/>
            <person name="Lumba S."/>
            <person name="McCourt P."/>
            <person name="Mortimer J.C."/>
            <person name="Mutuku J.M."/>
            <person name="Nomura T."/>
            <person name="Sasaki-Sekimoto Y."/>
            <person name="Seto Y."/>
            <person name="Wang Y."/>
            <person name="Wakatake T."/>
            <person name="Sakakibara H."/>
            <person name="Demura T."/>
            <person name="Yamaguchi S."/>
            <person name="Yoneyama K."/>
            <person name="Manabe R.I."/>
            <person name="Nelson D.C."/>
            <person name="Schulman A.H."/>
            <person name="Timko M.P."/>
            <person name="dePamphilis C.W."/>
            <person name="Choi D."/>
            <person name="Shirasu K."/>
        </authorList>
    </citation>
    <scope>NUCLEOTIDE SEQUENCE [LARGE SCALE GENOMIC DNA]</scope>
    <source>
        <strain evidence="4">cv. UVA1</strain>
    </source>
</reference>
<evidence type="ECO:0000256" key="1">
    <source>
        <dbReference type="ARBA" id="ARBA00008690"/>
    </source>
</evidence>
<dbReference type="EMBL" id="BKCP01011626">
    <property type="protein sequence ID" value="GER55307.1"/>
    <property type="molecule type" value="Genomic_DNA"/>
</dbReference>
<keyword evidence="4" id="KW-1185">Reference proteome</keyword>
<evidence type="ECO:0000313" key="3">
    <source>
        <dbReference type="EMBL" id="GER55307.1"/>
    </source>
</evidence>
<evidence type="ECO:0000313" key="4">
    <source>
        <dbReference type="Proteomes" id="UP000325081"/>
    </source>
</evidence>
<dbReference type="AlphaFoldDB" id="A0A5A7REK6"/>
<accession>A0A5A7REK6</accession>
<dbReference type="InterPro" id="IPR046431">
    <property type="entry name" value="FAF_dom"/>
</dbReference>
<protein>
    <recommendedName>
        <fullName evidence="2">FAF domain-containing protein</fullName>
    </recommendedName>
</protein>